<accession>A0A2P2MRU4</accession>
<name>A0A2P2MRU4_RHIMU</name>
<dbReference type="EMBL" id="GGEC01052463">
    <property type="protein sequence ID" value="MBX32947.1"/>
    <property type="molecule type" value="Transcribed_RNA"/>
</dbReference>
<dbReference type="AlphaFoldDB" id="A0A2P2MRU4"/>
<dbReference type="EMBL" id="GGEC01052492">
    <property type="protein sequence ID" value="MBX32976.1"/>
    <property type="molecule type" value="Transcribed_RNA"/>
</dbReference>
<dbReference type="EMBL" id="GGEC01052496">
    <property type="protein sequence ID" value="MBX32980.1"/>
    <property type="molecule type" value="Transcribed_RNA"/>
</dbReference>
<protein>
    <submittedName>
        <fullName evidence="2">Uncharacterized protein LOC101508180 isoform X1</fullName>
    </submittedName>
    <submittedName>
        <fullName evidence="1">Uncharacterized protein LOC101508180 isoform X2</fullName>
    </submittedName>
</protein>
<sequence length="96" mass="10636">MPSLSMSPPLSELLSGSTTLSLSSSSMHIIPGNEYLLPFLRTLRPLNFRCKDSGTSMMITLSNPSLSTSIITMLSRFSCTVQPFNVFFPEQDLCRE</sequence>
<organism evidence="1">
    <name type="scientific">Rhizophora mucronata</name>
    <name type="common">Asiatic mangrove</name>
    <dbReference type="NCBI Taxonomy" id="61149"/>
    <lineage>
        <taxon>Eukaryota</taxon>
        <taxon>Viridiplantae</taxon>
        <taxon>Streptophyta</taxon>
        <taxon>Embryophyta</taxon>
        <taxon>Tracheophyta</taxon>
        <taxon>Spermatophyta</taxon>
        <taxon>Magnoliopsida</taxon>
        <taxon>eudicotyledons</taxon>
        <taxon>Gunneridae</taxon>
        <taxon>Pentapetalae</taxon>
        <taxon>rosids</taxon>
        <taxon>fabids</taxon>
        <taxon>Malpighiales</taxon>
        <taxon>Rhizophoraceae</taxon>
        <taxon>Rhizophora</taxon>
    </lineage>
</organism>
<evidence type="ECO:0000313" key="1">
    <source>
        <dbReference type="EMBL" id="MBX32947.1"/>
    </source>
</evidence>
<reference evidence="1" key="1">
    <citation type="submission" date="2018-02" db="EMBL/GenBank/DDBJ databases">
        <title>Rhizophora mucronata_Transcriptome.</title>
        <authorList>
            <person name="Meera S.P."/>
            <person name="Sreeshan A."/>
            <person name="Augustine A."/>
        </authorList>
    </citation>
    <scope>NUCLEOTIDE SEQUENCE</scope>
    <source>
        <tissue evidence="1">Leaf</tissue>
    </source>
</reference>
<evidence type="ECO:0000313" key="2">
    <source>
        <dbReference type="EMBL" id="MBX32976.1"/>
    </source>
</evidence>
<proteinExistence type="predicted"/>